<proteinExistence type="predicted"/>
<dbReference type="Proteomes" id="UP000075502">
    <property type="component" value="Unassembled WGS sequence"/>
</dbReference>
<reference evidence="1 2" key="1">
    <citation type="submission" date="2014-02" db="EMBL/GenBank/DDBJ databases">
        <title>The small core and large imbalanced accessory genome model reveals a collaborative survival strategy of Sorangium cellulosum strains in nature.</title>
        <authorList>
            <person name="Han K."/>
            <person name="Peng R."/>
            <person name="Blom J."/>
            <person name="Li Y.-Z."/>
        </authorList>
    </citation>
    <scope>NUCLEOTIDE SEQUENCE [LARGE SCALE GENOMIC DNA]</scope>
    <source>
        <strain evidence="1 2">So0007-03</strain>
    </source>
</reference>
<sequence length="100" mass="11064">MPPSPSPPTKASTSGPAPRAESIDVVLPLAQYAALCAELALSPSAVEAIFRRYGLDSDERRSTIDAAWKERLSKHPAEYAKWQELFRLYHAHFAKRDTPG</sequence>
<name>A0A150U1T5_SORCE</name>
<protein>
    <submittedName>
        <fullName evidence="1">Uncharacterized protein</fullName>
    </submittedName>
</protein>
<organism evidence="1 2">
    <name type="scientific">Sorangium cellulosum</name>
    <name type="common">Polyangium cellulosum</name>
    <dbReference type="NCBI Taxonomy" id="56"/>
    <lineage>
        <taxon>Bacteria</taxon>
        <taxon>Pseudomonadati</taxon>
        <taxon>Myxococcota</taxon>
        <taxon>Polyangia</taxon>
        <taxon>Polyangiales</taxon>
        <taxon>Polyangiaceae</taxon>
        <taxon>Sorangium</taxon>
    </lineage>
</organism>
<dbReference type="EMBL" id="JEME01000183">
    <property type="protein sequence ID" value="KYG10925.1"/>
    <property type="molecule type" value="Genomic_DNA"/>
</dbReference>
<evidence type="ECO:0000313" key="1">
    <source>
        <dbReference type="EMBL" id="KYG10925.1"/>
    </source>
</evidence>
<dbReference type="AlphaFoldDB" id="A0A150U1T5"/>
<gene>
    <name evidence="1" type="ORF">BE21_09550</name>
</gene>
<comment type="caution">
    <text evidence="1">The sequence shown here is derived from an EMBL/GenBank/DDBJ whole genome shotgun (WGS) entry which is preliminary data.</text>
</comment>
<accession>A0A150U1T5</accession>
<evidence type="ECO:0000313" key="2">
    <source>
        <dbReference type="Proteomes" id="UP000075502"/>
    </source>
</evidence>